<evidence type="ECO:0000313" key="3">
    <source>
        <dbReference type="EMBL" id="ADL54898.1"/>
    </source>
</evidence>
<proteinExistence type="predicted"/>
<dbReference type="HOGENOM" id="CLU_2522778_0_0_4"/>
<protein>
    <submittedName>
        <fullName evidence="3">Uncharacterized protein</fullName>
    </submittedName>
</protein>
<keyword evidence="2" id="KW-1133">Transmembrane helix</keyword>
<evidence type="ECO:0000256" key="2">
    <source>
        <dbReference type="SAM" id="Phobius"/>
    </source>
</evidence>
<evidence type="ECO:0000313" key="4">
    <source>
        <dbReference type="Proteomes" id="UP000001235"/>
    </source>
</evidence>
<sequence length="84" mass="8832" precursor="true">MGCSFAANHGTKIIIVKNSFAFSFANLFSLGILLCGIVGAQDAFAGAADYVYTPQSNMVSGKLISSTAQPRHKPEIPQKLPASD</sequence>
<keyword evidence="4" id="KW-1185">Reference proteome</keyword>
<evidence type="ECO:0000256" key="1">
    <source>
        <dbReference type="SAM" id="MobiDB-lite"/>
    </source>
</evidence>
<reference evidence="3 4" key="1">
    <citation type="submission" date="2010-08" db="EMBL/GenBank/DDBJ databases">
        <title>Complete sequence of Gallionella capsiferriformans ES-2.</title>
        <authorList>
            <consortium name="US DOE Joint Genome Institute"/>
            <person name="Lucas S."/>
            <person name="Copeland A."/>
            <person name="Lapidus A."/>
            <person name="Cheng J.-F."/>
            <person name="Bruce D."/>
            <person name="Goodwin L."/>
            <person name="Pitluck S."/>
            <person name="Chertkov O."/>
            <person name="Davenport K.W."/>
            <person name="Detter J.C."/>
            <person name="Han C."/>
            <person name="Tapia R."/>
            <person name="Land M."/>
            <person name="Hauser L."/>
            <person name="Chang Y.-J."/>
            <person name="Jeffries C."/>
            <person name="Kyrpides N."/>
            <person name="Ivanova N."/>
            <person name="Mikhailova N."/>
            <person name="Shelobolina E.S."/>
            <person name="Picardal F."/>
            <person name="Roden E."/>
            <person name="Emerson D."/>
            <person name="Woyke T."/>
        </authorList>
    </citation>
    <scope>NUCLEOTIDE SEQUENCE [LARGE SCALE GENOMIC DNA]</scope>
    <source>
        <strain evidence="3 4">ES-2</strain>
    </source>
</reference>
<accession>D9SEC2</accession>
<dbReference type="Proteomes" id="UP000001235">
    <property type="component" value="Chromosome"/>
</dbReference>
<name>D9SEC2_GALCS</name>
<dbReference type="KEGG" id="gca:Galf_0865"/>
<keyword evidence="2" id="KW-0812">Transmembrane</keyword>
<organism evidence="3 4">
    <name type="scientific">Gallionella capsiferriformans (strain ES-2)</name>
    <name type="common">Gallionella ferruginea capsiferriformans (strain ES-2)</name>
    <dbReference type="NCBI Taxonomy" id="395494"/>
    <lineage>
        <taxon>Bacteria</taxon>
        <taxon>Pseudomonadati</taxon>
        <taxon>Pseudomonadota</taxon>
        <taxon>Betaproteobacteria</taxon>
        <taxon>Nitrosomonadales</taxon>
        <taxon>Gallionellaceae</taxon>
        <taxon>Gallionella</taxon>
    </lineage>
</organism>
<feature type="region of interest" description="Disordered" evidence="1">
    <location>
        <begin position="63"/>
        <end position="84"/>
    </location>
</feature>
<feature type="transmembrane region" description="Helical" evidence="2">
    <location>
        <begin position="20"/>
        <end position="40"/>
    </location>
</feature>
<dbReference type="AlphaFoldDB" id="D9SEC2"/>
<dbReference type="EMBL" id="CP002159">
    <property type="protein sequence ID" value="ADL54898.1"/>
    <property type="molecule type" value="Genomic_DNA"/>
</dbReference>
<gene>
    <name evidence="3" type="ordered locus">Galf_0865</name>
</gene>
<dbReference type="STRING" id="395494.Galf_0865"/>
<keyword evidence="2" id="KW-0472">Membrane</keyword>